<reference evidence="2 3" key="1">
    <citation type="submission" date="2019-10" db="EMBL/GenBank/DDBJ databases">
        <title>Gracilibacillus salitolerans sp. nov., a moderate halophile isolated from a saline soil in northwest China.</title>
        <authorList>
            <person name="Gan L."/>
        </authorList>
    </citation>
    <scope>NUCLEOTIDE SEQUENCE [LARGE SCALE GENOMIC DNA]</scope>
    <source>
        <strain evidence="2 3">TP2-8</strain>
    </source>
</reference>
<keyword evidence="3" id="KW-1185">Reference proteome</keyword>
<dbReference type="InterPro" id="IPR007499">
    <property type="entry name" value="ERF_bacteria_virus"/>
</dbReference>
<proteinExistence type="predicted"/>
<protein>
    <submittedName>
        <fullName evidence="2">Recombinase</fullName>
    </submittedName>
</protein>
<feature type="compositionally biased region" description="Low complexity" evidence="1">
    <location>
        <begin position="131"/>
        <end position="147"/>
    </location>
</feature>
<gene>
    <name evidence="2" type="ORF">GH885_02010</name>
</gene>
<evidence type="ECO:0000256" key="1">
    <source>
        <dbReference type="SAM" id="MobiDB-lite"/>
    </source>
</evidence>
<evidence type="ECO:0000313" key="3">
    <source>
        <dbReference type="Proteomes" id="UP000435187"/>
    </source>
</evidence>
<sequence length="214" mass="24071">MAEKNLVQKLLSVQSKLKVPKDQKNNFGNYNYRSAEDILEGVKPLNDEEGLLLTLTDEPVLTGDRYYIKATATITDGNETHSVTAYARESLNKKGMDDSQITGTASSYARKYALNGLYLIDDTKDADTDEYQNQNNQNNSKQTYQTQGKPPNGNLTEKQVKRLFAIANEVNVSAEEVKRVIMRDYNKTEVAQLNKQEYDTVCNNLEALKQGATQ</sequence>
<dbReference type="AlphaFoldDB" id="A0A6N7QVY3"/>
<comment type="caution">
    <text evidence="2">The sequence shown here is derived from an EMBL/GenBank/DDBJ whole genome shotgun (WGS) entry which is preliminary data.</text>
</comment>
<dbReference type="RefSeq" id="WP_153833987.1">
    <property type="nucleotide sequence ID" value="NZ_JBHUMW010000105.1"/>
</dbReference>
<dbReference type="Proteomes" id="UP000435187">
    <property type="component" value="Unassembled WGS sequence"/>
</dbReference>
<dbReference type="EMBL" id="WJEE01000002">
    <property type="protein sequence ID" value="MRI65121.1"/>
    <property type="molecule type" value="Genomic_DNA"/>
</dbReference>
<dbReference type="Pfam" id="PF04404">
    <property type="entry name" value="ERF"/>
    <property type="match status" value="1"/>
</dbReference>
<name>A0A6N7QVY3_9BACI</name>
<organism evidence="2 3">
    <name type="scientific">Gracilibacillus thailandensis</name>
    <dbReference type="NCBI Taxonomy" id="563735"/>
    <lineage>
        <taxon>Bacteria</taxon>
        <taxon>Bacillati</taxon>
        <taxon>Bacillota</taxon>
        <taxon>Bacilli</taxon>
        <taxon>Bacillales</taxon>
        <taxon>Bacillaceae</taxon>
        <taxon>Gracilibacillus</taxon>
    </lineage>
</organism>
<accession>A0A6N7QVY3</accession>
<feature type="region of interest" description="Disordered" evidence="1">
    <location>
        <begin position="128"/>
        <end position="155"/>
    </location>
</feature>
<evidence type="ECO:0000313" key="2">
    <source>
        <dbReference type="EMBL" id="MRI65121.1"/>
    </source>
</evidence>